<sequence>EFRTGRENGRGASVRYPHSEFPQSRYPQSEYPQSEFSQSGYLQSRDFQSEYLPMYVTGGFNPNSDHVAYHHLMNNHPYMGIVSLTQPMSNVFPTQAMVWTHRGVSTGAGAGAGSNRPLTSVLSTQAIMSTPHTILTGAGSESIFPEMPGQISVEMTPPNNTFGYFPVFRQEMEEGHHDIVNMLTEQMTIVLNPMIEDNSAKIEQVA</sequence>
<feature type="compositionally biased region" description="Polar residues" evidence="1">
    <location>
        <begin position="21"/>
        <end position="39"/>
    </location>
</feature>
<name>A0ABU6UPV1_9FABA</name>
<keyword evidence="3" id="KW-1185">Reference proteome</keyword>
<organism evidence="2 3">
    <name type="scientific">Stylosanthes scabra</name>
    <dbReference type="NCBI Taxonomy" id="79078"/>
    <lineage>
        <taxon>Eukaryota</taxon>
        <taxon>Viridiplantae</taxon>
        <taxon>Streptophyta</taxon>
        <taxon>Embryophyta</taxon>
        <taxon>Tracheophyta</taxon>
        <taxon>Spermatophyta</taxon>
        <taxon>Magnoliopsida</taxon>
        <taxon>eudicotyledons</taxon>
        <taxon>Gunneridae</taxon>
        <taxon>Pentapetalae</taxon>
        <taxon>rosids</taxon>
        <taxon>fabids</taxon>
        <taxon>Fabales</taxon>
        <taxon>Fabaceae</taxon>
        <taxon>Papilionoideae</taxon>
        <taxon>50 kb inversion clade</taxon>
        <taxon>dalbergioids sensu lato</taxon>
        <taxon>Dalbergieae</taxon>
        <taxon>Pterocarpus clade</taxon>
        <taxon>Stylosanthes</taxon>
    </lineage>
</organism>
<evidence type="ECO:0000313" key="2">
    <source>
        <dbReference type="EMBL" id="MED6162053.1"/>
    </source>
</evidence>
<dbReference type="Proteomes" id="UP001341840">
    <property type="component" value="Unassembled WGS sequence"/>
</dbReference>
<proteinExistence type="predicted"/>
<evidence type="ECO:0000313" key="3">
    <source>
        <dbReference type="Proteomes" id="UP001341840"/>
    </source>
</evidence>
<feature type="non-terminal residue" evidence="2">
    <location>
        <position position="1"/>
    </location>
</feature>
<protein>
    <submittedName>
        <fullName evidence="2">Uncharacterized protein</fullName>
    </submittedName>
</protein>
<evidence type="ECO:0000256" key="1">
    <source>
        <dbReference type="SAM" id="MobiDB-lite"/>
    </source>
</evidence>
<reference evidence="2 3" key="1">
    <citation type="journal article" date="2023" name="Plants (Basel)">
        <title>Bridging the Gap: Combining Genomics and Transcriptomics Approaches to Understand Stylosanthes scabra, an Orphan Legume from the Brazilian Caatinga.</title>
        <authorList>
            <person name="Ferreira-Neto J.R.C."/>
            <person name="da Silva M.D."/>
            <person name="Binneck E."/>
            <person name="de Melo N.F."/>
            <person name="da Silva R.H."/>
            <person name="de Melo A.L.T.M."/>
            <person name="Pandolfi V."/>
            <person name="Bustamante F.O."/>
            <person name="Brasileiro-Vidal A.C."/>
            <person name="Benko-Iseppon A.M."/>
        </authorList>
    </citation>
    <scope>NUCLEOTIDE SEQUENCE [LARGE SCALE GENOMIC DNA]</scope>
    <source>
        <tissue evidence="2">Leaves</tissue>
    </source>
</reference>
<gene>
    <name evidence="2" type="ORF">PIB30_066739</name>
</gene>
<feature type="region of interest" description="Disordered" evidence="1">
    <location>
        <begin position="1"/>
        <end position="39"/>
    </location>
</feature>
<dbReference type="EMBL" id="JASCZI010121514">
    <property type="protein sequence ID" value="MED6162053.1"/>
    <property type="molecule type" value="Genomic_DNA"/>
</dbReference>
<accession>A0ABU6UPV1</accession>
<comment type="caution">
    <text evidence="2">The sequence shown here is derived from an EMBL/GenBank/DDBJ whole genome shotgun (WGS) entry which is preliminary data.</text>
</comment>